<dbReference type="Gene3D" id="2.170.300.10">
    <property type="entry name" value="Tie2 ligand-binding domain superfamily"/>
    <property type="match status" value="1"/>
</dbReference>
<keyword evidence="1" id="KW-0245">EGF-like domain</keyword>
<proteinExistence type="predicted"/>
<accession>K1P6J7</accession>
<dbReference type="GO" id="GO:0005044">
    <property type="term" value="F:scavenger receptor activity"/>
    <property type="evidence" value="ECO:0007669"/>
    <property type="project" value="InterPro"/>
</dbReference>
<dbReference type="PANTHER" id="PTHR24043:SF8">
    <property type="entry name" value="EGF-LIKE DOMAIN-CONTAINING PROTEIN"/>
    <property type="match status" value="1"/>
</dbReference>
<dbReference type="EMBL" id="JH823210">
    <property type="protein sequence ID" value="EKC17183.1"/>
    <property type="molecule type" value="Genomic_DNA"/>
</dbReference>
<evidence type="ECO:0000313" key="2">
    <source>
        <dbReference type="EMBL" id="EKC17183.1"/>
    </source>
</evidence>
<dbReference type="AlphaFoldDB" id="K1P6J7"/>
<name>K1P6J7_MAGGI</name>
<dbReference type="InterPro" id="IPR042635">
    <property type="entry name" value="MEGF10/SREC1/2-like"/>
</dbReference>
<gene>
    <name evidence="2" type="ORF">CGI_10002071</name>
</gene>
<dbReference type="PROSITE" id="PS01248">
    <property type="entry name" value="EGF_LAM_1"/>
    <property type="match status" value="1"/>
</dbReference>
<organism evidence="2">
    <name type="scientific">Magallana gigas</name>
    <name type="common">Pacific oyster</name>
    <name type="synonym">Crassostrea gigas</name>
    <dbReference type="NCBI Taxonomy" id="29159"/>
    <lineage>
        <taxon>Eukaryota</taxon>
        <taxon>Metazoa</taxon>
        <taxon>Spiralia</taxon>
        <taxon>Lophotrochozoa</taxon>
        <taxon>Mollusca</taxon>
        <taxon>Bivalvia</taxon>
        <taxon>Autobranchia</taxon>
        <taxon>Pteriomorphia</taxon>
        <taxon>Ostreida</taxon>
        <taxon>Ostreoidea</taxon>
        <taxon>Ostreidae</taxon>
        <taxon>Magallana</taxon>
    </lineage>
</organism>
<dbReference type="InterPro" id="IPR008979">
    <property type="entry name" value="Galactose-bd-like_sf"/>
</dbReference>
<dbReference type="HOGENOM" id="CLU_987812_0_0_1"/>
<dbReference type="InParanoid" id="K1P6J7"/>
<dbReference type="InterPro" id="IPR002049">
    <property type="entry name" value="LE_dom"/>
</dbReference>
<reference evidence="2" key="1">
    <citation type="journal article" date="2012" name="Nature">
        <title>The oyster genome reveals stress adaptation and complexity of shell formation.</title>
        <authorList>
            <person name="Zhang G."/>
            <person name="Fang X."/>
            <person name="Guo X."/>
            <person name="Li L."/>
            <person name="Luo R."/>
            <person name="Xu F."/>
            <person name="Yang P."/>
            <person name="Zhang L."/>
            <person name="Wang X."/>
            <person name="Qi H."/>
            <person name="Xiong Z."/>
            <person name="Que H."/>
            <person name="Xie Y."/>
            <person name="Holland P.W."/>
            <person name="Paps J."/>
            <person name="Zhu Y."/>
            <person name="Wu F."/>
            <person name="Chen Y."/>
            <person name="Wang J."/>
            <person name="Peng C."/>
            <person name="Meng J."/>
            <person name="Yang L."/>
            <person name="Liu J."/>
            <person name="Wen B."/>
            <person name="Zhang N."/>
            <person name="Huang Z."/>
            <person name="Zhu Q."/>
            <person name="Feng Y."/>
            <person name="Mount A."/>
            <person name="Hedgecock D."/>
            <person name="Xu Z."/>
            <person name="Liu Y."/>
            <person name="Domazet-Loso T."/>
            <person name="Du Y."/>
            <person name="Sun X."/>
            <person name="Zhang S."/>
            <person name="Liu B."/>
            <person name="Cheng P."/>
            <person name="Jiang X."/>
            <person name="Li J."/>
            <person name="Fan D."/>
            <person name="Wang W."/>
            <person name="Fu W."/>
            <person name="Wang T."/>
            <person name="Wang B."/>
            <person name="Zhang J."/>
            <person name="Peng Z."/>
            <person name="Li Y."/>
            <person name="Li N."/>
            <person name="Wang J."/>
            <person name="Chen M."/>
            <person name="He Y."/>
            <person name="Tan F."/>
            <person name="Song X."/>
            <person name="Zheng Q."/>
            <person name="Huang R."/>
            <person name="Yang H."/>
            <person name="Du X."/>
            <person name="Chen L."/>
            <person name="Yang M."/>
            <person name="Gaffney P.M."/>
            <person name="Wang S."/>
            <person name="Luo L."/>
            <person name="She Z."/>
            <person name="Ming Y."/>
            <person name="Huang W."/>
            <person name="Zhang S."/>
            <person name="Huang B."/>
            <person name="Zhang Y."/>
            <person name="Qu T."/>
            <person name="Ni P."/>
            <person name="Miao G."/>
            <person name="Wang J."/>
            <person name="Wang Q."/>
            <person name="Steinberg C.E."/>
            <person name="Wang H."/>
            <person name="Li N."/>
            <person name="Qian L."/>
            <person name="Zhang G."/>
            <person name="Li Y."/>
            <person name="Yang H."/>
            <person name="Liu X."/>
            <person name="Wang J."/>
            <person name="Yin Y."/>
            <person name="Wang J."/>
        </authorList>
    </citation>
    <scope>NUCLEOTIDE SEQUENCE [LARGE SCALE GENOMIC DNA]</scope>
    <source>
        <strain evidence="2">05x7-T-G4-1.051#20</strain>
    </source>
</reference>
<dbReference type="SUPFAM" id="SSF49785">
    <property type="entry name" value="Galactose-binding domain-like"/>
    <property type="match status" value="1"/>
</dbReference>
<evidence type="ECO:0000256" key="1">
    <source>
        <dbReference type="ARBA" id="ARBA00022536"/>
    </source>
</evidence>
<sequence>MYTDKITRATLYGNNKVLMLKGFLFAIKRGPIKTIAIYAKKNIVTGIGVAISNQFSTLLSEENIAYGVPAISTTTKTYQGIERPAKNAVDEDPDTYALTKSETNPQLTVTLADIFKIGHIYISLTIECSLGTYGSLCENECRNCQGNRCEGYTGICLSSCNHGWYGEKCDRKCSSNCETSFCDSVLGCTYCLSGHRGPDCELCERNTYGKNCSLTCKNCQDCDPVLGCKECISGFHGLDCNLSCPQGCRNQKCDRISGHCRDGCNDGFWGETCETPCKGNTV</sequence>
<dbReference type="PANTHER" id="PTHR24043">
    <property type="entry name" value="SCAVENGER RECEPTOR CLASS F"/>
    <property type="match status" value="1"/>
</dbReference>
<protein>
    <submittedName>
        <fullName evidence="2">Multiple epidermal growth factor-like domains 6</fullName>
    </submittedName>
</protein>